<evidence type="ECO:0000313" key="4">
    <source>
        <dbReference type="Proteomes" id="UP000198790"/>
    </source>
</evidence>
<feature type="compositionally biased region" description="Polar residues" evidence="1">
    <location>
        <begin position="49"/>
        <end position="77"/>
    </location>
</feature>
<dbReference type="InterPro" id="IPR025295">
    <property type="entry name" value="eCIS_core_dom"/>
</dbReference>
<keyword evidence="4" id="KW-1185">Reference proteome</keyword>
<accession>A0A1I1A7A7</accession>
<sequence length="504" mass="55666">MHTHADKTQENKSQSDANVVYHRQSSAESTFQFVDNRPEAVAQRKLQEMANNSPQAKRATQLQTMADNHSAKQQQPIQKKENNTGLPDNLKSGIEQLSGYAMDDLKVYRNSSKPAQLQAHAYAQGADIHLGPGQEKHLAHEAWHVVQQKQGRVKPTKQLKSKANINDNVTLEHEADVMGARAISLGKTSNDFGNSLQQVSSNSYGPIQMAGHAGVMIFGGHPNGRAIFKRVEVNEYQEYQRVRNEQAVGEAPANNVFPRVFGTYTAAEFNQVGARINQGYNAGDARVQSWLEGAKAGDFYVEIESLGPAGDKVFDFKMGTSTVSREELERNHGKSKSEARIKKKKMGLVDRSTETSTLGLRDSDAAKGMSKWSFLPFKMAETLKPFKELISDRARDDGAQTPFLPQVAIDLQGIHDYFAQSDTVYIAASILVNISQGQAGRPGDAVEKAKFIDLAHPIRRGEDSFNKTRNRVLHGIQNLIRIVNRVDPTNYQGDDDNVAPVNAG</sequence>
<dbReference type="Proteomes" id="UP000198790">
    <property type="component" value="Unassembled WGS sequence"/>
</dbReference>
<proteinExistence type="predicted"/>
<reference evidence="3 4" key="1">
    <citation type="submission" date="2016-10" db="EMBL/GenBank/DDBJ databases">
        <authorList>
            <person name="de Groot N.N."/>
        </authorList>
    </citation>
    <scope>NUCLEOTIDE SEQUENCE [LARGE SCALE GENOMIC DNA]</scope>
    <source>
        <strain evidence="3 4">DSM 23399</strain>
    </source>
</reference>
<protein>
    <recommendedName>
        <fullName evidence="2">eCIS core domain-containing protein</fullName>
    </recommendedName>
</protein>
<dbReference type="Pfam" id="PF13699">
    <property type="entry name" value="eCIS_core"/>
    <property type="match status" value="1"/>
</dbReference>
<gene>
    <name evidence="3" type="ORF">SAMN04489723_107205</name>
</gene>
<dbReference type="OrthoDB" id="292792at2"/>
<dbReference type="EMBL" id="FOKK01000007">
    <property type="protein sequence ID" value="SFB33402.1"/>
    <property type="molecule type" value="Genomic_DNA"/>
</dbReference>
<dbReference type="STRING" id="237018.SAMN04489723_107205"/>
<evidence type="ECO:0000259" key="2">
    <source>
        <dbReference type="Pfam" id="PF13699"/>
    </source>
</evidence>
<dbReference type="Gene3D" id="3.30.470.160">
    <property type="entry name" value="Inositol polyphosphate kinase"/>
    <property type="match status" value="1"/>
</dbReference>
<feature type="region of interest" description="Disordered" evidence="1">
    <location>
        <begin position="47"/>
        <end position="88"/>
    </location>
</feature>
<dbReference type="AlphaFoldDB" id="A0A1I1A7A7"/>
<evidence type="ECO:0000313" key="3">
    <source>
        <dbReference type="EMBL" id="SFB33402.1"/>
    </source>
</evidence>
<evidence type="ECO:0000256" key="1">
    <source>
        <dbReference type="SAM" id="MobiDB-lite"/>
    </source>
</evidence>
<name>A0A1I1A7A7_9BACT</name>
<feature type="domain" description="eCIS core" evidence="2">
    <location>
        <begin position="86"/>
        <end position="151"/>
    </location>
</feature>
<dbReference type="InterPro" id="IPR038286">
    <property type="entry name" value="IPK_sf"/>
</dbReference>
<dbReference type="SUPFAM" id="SSF56104">
    <property type="entry name" value="SAICAR synthase-like"/>
    <property type="match status" value="1"/>
</dbReference>
<dbReference type="RefSeq" id="WP_092897461.1">
    <property type="nucleotide sequence ID" value="NZ_FOKK01000007.1"/>
</dbReference>
<organism evidence="3 4">
    <name type="scientific">Algoriphagus aquimarinus</name>
    <dbReference type="NCBI Taxonomy" id="237018"/>
    <lineage>
        <taxon>Bacteria</taxon>
        <taxon>Pseudomonadati</taxon>
        <taxon>Bacteroidota</taxon>
        <taxon>Cytophagia</taxon>
        <taxon>Cytophagales</taxon>
        <taxon>Cyclobacteriaceae</taxon>
        <taxon>Algoriphagus</taxon>
    </lineage>
</organism>